<dbReference type="OrthoDB" id="5429069at2759"/>
<dbReference type="GeneID" id="59287228"/>
<keyword evidence="3" id="KW-1185">Reference proteome</keyword>
<feature type="compositionally biased region" description="Polar residues" evidence="1">
    <location>
        <begin position="46"/>
        <end position="61"/>
    </location>
</feature>
<sequence>MSDSDYEPISQPNSTINGFPSFCQVQLVTKGLEKNPFPREDFYRQFSVTPERQTPESQRTPHWSIPDPDDYREAAEGAEEAAESLKRFYGGRVLLREDPDGSMICGHDSAHWRSKATSWLDEIQKLQELYEKRIEQEQRGEAEKGHAQALFLSPIQSPSPPQSDGVLLATAAGIKKRKPTAARSFQQHFQSSQQAKAYISGEGTRGGRDKFDSSVLWHKTTKANDRSNTKGQAASCHRKRTRAANQYFEGLEDHHKEDEKAKEYTLERPSGSACPALDATIKRCNIIPRDWYKSSFEEEASPRLRESL</sequence>
<dbReference type="AlphaFoldDB" id="A0A8H6FWY3"/>
<evidence type="ECO:0000313" key="3">
    <source>
        <dbReference type="Proteomes" id="UP000578531"/>
    </source>
</evidence>
<dbReference type="Proteomes" id="UP000578531">
    <property type="component" value="Unassembled WGS sequence"/>
</dbReference>
<reference evidence="2 3" key="1">
    <citation type="journal article" date="2020" name="Genomics">
        <title>Complete, high-quality genomes from long-read metagenomic sequencing of two wolf lichen thalli reveals enigmatic genome architecture.</title>
        <authorList>
            <person name="McKenzie S.K."/>
            <person name="Walston R.F."/>
            <person name="Allen J.L."/>
        </authorList>
    </citation>
    <scope>NUCLEOTIDE SEQUENCE [LARGE SCALE GENOMIC DNA]</scope>
    <source>
        <strain evidence="2">WasteWater2</strain>
    </source>
</reference>
<protein>
    <submittedName>
        <fullName evidence="2">Uncharacterized protein</fullName>
    </submittedName>
</protein>
<name>A0A8H6FWY3_9LECA</name>
<accession>A0A8H6FWY3</accession>
<evidence type="ECO:0000256" key="1">
    <source>
        <dbReference type="SAM" id="MobiDB-lite"/>
    </source>
</evidence>
<dbReference type="EMBL" id="JACCJC010000020">
    <property type="protein sequence ID" value="KAF6236313.1"/>
    <property type="molecule type" value="Genomic_DNA"/>
</dbReference>
<organism evidence="2 3">
    <name type="scientific">Letharia columbiana</name>
    <dbReference type="NCBI Taxonomy" id="112416"/>
    <lineage>
        <taxon>Eukaryota</taxon>
        <taxon>Fungi</taxon>
        <taxon>Dikarya</taxon>
        <taxon>Ascomycota</taxon>
        <taxon>Pezizomycotina</taxon>
        <taxon>Lecanoromycetes</taxon>
        <taxon>OSLEUM clade</taxon>
        <taxon>Lecanoromycetidae</taxon>
        <taxon>Lecanorales</taxon>
        <taxon>Lecanorineae</taxon>
        <taxon>Parmeliaceae</taxon>
        <taxon>Letharia</taxon>
    </lineage>
</organism>
<evidence type="ECO:0000313" key="2">
    <source>
        <dbReference type="EMBL" id="KAF6236313.1"/>
    </source>
</evidence>
<proteinExistence type="predicted"/>
<comment type="caution">
    <text evidence="2">The sequence shown here is derived from an EMBL/GenBank/DDBJ whole genome shotgun (WGS) entry which is preliminary data.</text>
</comment>
<dbReference type="RefSeq" id="XP_037165663.1">
    <property type="nucleotide sequence ID" value="XM_037307481.1"/>
</dbReference>
<feature type="region of interest" description="Disordered" evidence="1">
    <location>
        <begin position="45"/>
        <end position="70"/>
    </location>
</feature>
<gene>
    <name evidence="2" type="ORF">HO173_005566</name>
</gene>